<organism evidence="2">
    <name type="scientific">hydrothermal vent metagenome</name>
    <dbReference type="NCBI Taxonomy" id="652676"/>
    <lineage>
        <taxon>unclassified sequences</taxon>
        <taxon>metagenomes</taxon>
        <taxon>ecological metagenomes</taxon>
    </lineage>
</organism>
<dbReference type="SUPFAM" id="SSF53955">
    <property type="entry name" value="Lysozyme-like"/>
    <property type="match status" value="1"/>
</dbReference>
<dbReference type="CDD" id="cd00254">
    <property type="entry name" value="LT-like"/>
    <property type="match status" value="1"/>
</dbReference>
<gene>
    <name evidence="2" type="ORF">MNBD_GAMMA13-1542</name>
</gene>
<dbReference type="Pfam" id="PF01464">
    <property type="entry name" value="SLT"/>
    <property type="match status" value="1"/>
</dbReference>
<protein>
    <submittedName>
        <fullName evidence="2">FIG016425: Soluble lytic murein transglycosylase and related regulatory proteins (Some contain LysM/invasin domains)</fullName>
    </submittedName>
</protein>
<accession>A0A3B0ZAT2</accession>
<sequence length="224" mass="25972">MQLLRFYNTLNESSCWRMLASSTSKLLDPGLRRDDVWSRIFIVICLFLASVPTHAATTERPDDEMRTLLLGAINASDSFDDRFEAEVWLTDMSSRLQRKVRDPAERLLILKTAHYEAKRADLPPELVLALIDIESNFDRFAISHAGARGLMQVMPFWLDEIGRPGDDLFDIHTNLRFGCTILKLYLDRERGDRTKALARYNGSVGKVWYPQRVYKALGKRWYRQ</sequence>
<evidence type="ECO:0000313" key="2">
    <source>
        <dbReference type="EMBL" id="VAW77796.1"/>
    </source>
</evidence>
<name>A0A3B0ZAT2_9ZZZZ</name>
<dbReference type="Gene3D" id="1.10.530.10">
    <property type="match status" value="1"/>
</dbReference>
<evidence type="ECO:0000259" key="1">
    <source>
        <dbReference type="Pfam" id="PF01464"/>
    </source>
</evidence>
<dbReference type="AlphaFoldDB" id="A0A3B0ZAT2"/>
<feature type="domain" description="Transglycosylase SLT" evidence="1">
    <location>
        <begin position="115"/>
        <end position="217"/>
    </location>
</feature>
<proteinExistence type="predicted"/>
<reference evidence="2" key="1">
    <citation type="submission" date="2018-06" db="EMBL/GenBank/DDBJ databases">
        <authorList>
            <person name="Zhirakovskaya E."/>
        </authorList>
    </citation>
    <scope>NUCLEOTIDE SEQUENCE</scope>
</reference>
<dbReference type="InterPro" id="IPR008258">
    <property type="entry name" value="Transglycosylase_SLT_dom_1"/>
</dbReference>
<dbReference type="PANTHER" id="PTHR37423">
    <property type="entry name" value="SOLUBLE LYTIC MUREIN TRANSGLYCOSYLASE-RELATED"/>
    <property type="match status" value="1"/>
</dbReference>
<dbReference type="PANTHER" id="PTHR37423:SF2">
    <property type="entry name" value="MEMBRANE-BOUND LYTIC MUREIN TRANSGLYCOSYLASE C"/>
    <property type="match status" value="1"/>
</dbReference>
<dbReference type="EMBL" id="UOFK01000128">
    <property type="protein sequence ID" value="VAW77796.1"/>
    <property type="molecule type" value="Genomic_DNA"/>
</dbReference>
<dbReference type="InterPro" id="IPR023346">
    <property type="entry name" value="Lysozyme-like_dom_sf"/>
</dbReference>